<accession>A0A839TNM6</accession>
<dbReference type="InterPro" id="IPR039422">
    <property type="entry name" value="MarR/SlyA-like"/>
</dbReference>
<dbReference type="GO" id="GO:0006950">
    <property type="term" value="P:response to stress"/>
    <property type="evidence" value="ECO:0007669"/>
    <property type="project" value="TreeGrafter"/>
</dbReference>
<keyword evidence="1 3" id="KW-0238">DNA-binding</keyword>
<evidence type="ECO:0000313" key="3">
    <source>
        <dbReference type="EMBL" id="MBB3128282.1"/>
    </source>
</evidence>
<proteinExistence type="predicted"/>
<evidence type="ECO:0000313" key="4">
    <source>
        <dbReference type="Proteomes" id="UP000517523"/>
    </source>
</evidence>
<dbReference type="Pfam" id="PF01047">
    <property type="entry name" value="MarR"/>
    <property type="match status" value="1"/>
</dbReference>
<comment type="caution">
    <text evidence="3">The sequence shown here is derived from an EMBL/GenBank/DDBJ whole genome shotgun (WGS) entry which is preliminary data.</text>
</comment>
<organism evidence="3 4">
    <name type="scientific">Paenibacillus rhizosphaerae</name>
    <dbReference type="NCBI Taxonomy" id="297318"/>
    <lineage>
        <taxon>Bacteria</taxon>
        <taxon>Bacillati</taxon>
        <taxon>Bacillota</taxon>
        <taxon>Bacilli</taxon>
        <taxon>Bacillales</taxon>
        <taxon>Paenibacillaceae</taxon>
        <taxon>Paenibacillus</taxon>
    </lineage>
</organism>
<dbReference type="CDD" id="cd00090">
    <property type="entry name" value="HTH_ARSR"/>
    <property type="match status" value="1"/>
</dbReference>
<dbReference type="SMART" id="SM00347">
    <property type="entry name" value="HTH_MARR"/>
    <property type="match status" value="1"/>
</dbReference>
<dbReference type="Gene3D" id="1.10.10.10">
    <property type="entry name" value="Winged helix-like DNA-binding domain superfamily/Winged helix DNA-binding domain"/>
    <property type="match status" value="1"/>
</dbReference>
<dbReference type="PANTHER" id="PTHR33164:SF57">
    <property type="entry name" value="MARR-FAMILY TRANSCRIPTIONAL REGULATOR"/>
    <property type="match status" value="1"/>
</dbReference>
<evidence type="ECO:0000256" key="1">
    <source>
        <dbReference type="ARBA" id="ARBA00023125"/>
    </source>
</evidence>
<protein>
    <submittedName>
        <fullName evidence="3">DNA-binding MarR family transcriptional regulator</fullName>
    </submittedName>
</protein>
<sequence>MDNNNHISGREQLEIHLGQQLNALLSSSHALHVKTAAIFDPNLQPAAFFLVRSLLAYGPASATSLAESLAMDRSSISRLVAQLKKAGYVHSEPDPQDRRGVVLTLTDLGRDKAVQATKEKGAEFYHRIQGWDDSSLEAFIQLLKRFNGLDEDGTL</sequence>
<dbReference type="InterPro" id="IPR011991">
    <property type="entry name" value="ArsR-like_HTH"/>
</dbReference>
<evidence type="ECO:0000259" key="2">
    <source>
        <dbReference type="PROSITE" id="PS50995"/>
    </source>
</evidence>
<dbReference type="PROSITE" id="PS50995">
    <property type="entry name" value="HTH_MARR_2"/>
    <property type="match status" value="1"/>
</dbReference>
<dbReference type="EMBL" id="JACHXJ010000002">
    <property type="protein sequence ID" value="MBB3128282.1"/>
    <property type="molecule type" value="Genomic_DNA"/>
</dbReference>
<name>A0A839TNM6_9BACL</name>
<dbReference type="SUPFAM" id="SSF46785">
    <property type="entry name" value="Winged helix' DNA-binding domain"/>
    <property type="match status" value="1"/>
</dbReference>
<dbReference type="RefSeq" id="WP_183582470.1">
    <property type="nucleotide sequence ID" value="NZ_JACHXJ010000002.1"/>
</dbReference>
<dbReference type="AlphaFoldDB" id="A0A839TNM6"/>
<dbReference type="GO" id="GO:0003700">
    <property type="term" value="F:DNA-binding transcription factor activity"/>
    <property type="evidence" value="ECO:0007669"/>
    <property type="project" value="InterPro"/>
</dbReference>
<dbReference type="InterPro" id="IPR000835">
    <property type="entry name" value="HTH_MarR-typ"/>
</dbReference>
<dbReference type="GO" id="GO:0003677">
    <property type="term" value="F:DNA binding"/>
    <property type="evidence" value="ECO:0007669"/>
    <property type="project" value="UniProtKB-KW"/>
</dbReference>
<dbReference type="PANTHER" id="PTHR33164">
    <property type="entry name" value="TRANSCRIPTIONAL REGULATOR, MARR FAMILY"/>
    <property type="match status" value="1"/>
</dbReference>
<reference evidence="3 4" key="1">
    <citation type="submission" date="2020-08" db="EMBL/GenBank/DDBJ databases">
        <title>Genomic Encyclopedia of Type Strains, Phase III (KMG-III): the genomes of soil and plant-associated and newly described type strains.</title>
        <authorList>
            <person name="Whitman W."/>
        </authorList>
    </citation>
    <scope>NUCLEOTIDE SEQUENCE [LARGE SCALE GENOMIC DNA]</scope>
    <source>
        <strain evidence="3 4">CECT 5831</strain>
    </source>
</reference>
<gene>
    <name evidence="3" type="ORF">FHS19_002936</name>
</gene>
<dbReference type="InterPro" id="IPR036390">
    <property type="entry name" value="WH_DNA-bd_sf"/>
</dbReference>
<dbReference type="PRINTS" id="PR00598">
    <property type="entry name" value="HTHMARR"/>
</dbReference>
<feature type="domain" description="HTH marR-type" evidence="2">
    <location>
        <begin position="10"/>
        <end position="148"/>
    </location>
</feature>
<dbReference type="InterPro" id="IPR036388">
    <property type="entry name" value="WH-like_DNA-bd_sf"/>
</dbReference>
<dbReference type="Proteomes" id="UP000517523">
    <property type="component" value="Unassembled WGS sequence"/>
</dbReference>